<protein>
    <submittedName>
        <fullName evidence="2">Uncharacterized protein</fullName>
    </submittedName>
</protein>
<comment type="caution">
    <text evidence="2">The sequence shown here is derived from an EMBL/GenBank/DDBJ whole genome shotgun (WGS) entry which is preliminary data.</text>
</comment>
<reference evidence="2 3" key="1">
    <citation type="journal article" date="2015" name="Genome Announc.">
        <title>Expanding the biotechnology potential of lactobacilli through comparative genomics of 213 strains and associated genera.</title>
        <authorList>
            <person name="Sun Z."/>
            <person name="Harris H.M."/>
            <person name="McCann A."/>
            <person name="Guo C."/>
            <person name="Argimon S."/>
            <person name="Zhang W."/>
            <person name="Yang X."/>
            <person name="Jeffery I.B."/>
            <person name="Cooney J.C."/>
            <person name="Kagawa T.F."/>
            <person name="Liu W."/>
            <person name="Song Y."/>
            <person name="Salvetti E."/>
            <person name="Wrobel A."/>
            <person name="Rasinkangas P."/>
            <person name="Parkhill J."/>
            <person name="Rea M.C."/>
            <person name="O'Sullivan O."/>
            <person name="Ritari J."/>
            <person name="Douillard F.P."/>
            <person name="Paul Ross R."/>
            <person name="Yang R."/>
            <person name="Briner A.E."/>
            <person name="Felis G.E."/>
            <person name="de Vos W.M."/>
            <person name="Barrangou R."/>
            <person name="Klaenhammer T.R."/>
            <person name="Caufield P.W."/>
            <person name="Cui Y."/>
            <person name="Zhang H."/>
            <person name="O'Toole P.W."/>
        </authorList>
    </citation>
    <scope>NUCLEOTIDE SEQUENCE [LARGE SCALE GENOMIC DNA]</scope>
    <source>
        <strain evidence="2 3">DSM 5007</strain>
    </source>
</reference>
<dbReference type="STRING" id="1423807.FD16_GL001819"/>
<dbReference type="PATRIC" id="fig|1423807.3.peg.1864"/>
<evidence type="ECO:0000313" key="2">
    <source>
        <dbReference type="EMBL" id="KRM09359.1"/>
    </source>
</evidence>
<dbReference type="Proteomes" id="UP000051820">
    <property type="component" value="Unassembled WGS sequence"/>
</dbReference>
<dbReference type="AlphaFoldDB" id="A0A0R1VVB4"/>
<proteinExistence type="predicted"/>
<sequence>MAETKDMADQLGDWLKMIRNSSLDINVLWQAEITKAGAEVFEKELEAATRDKHYSSHDDKVYGHMADGISYMNSDIDGTKNGKSTVGFKNRYHGMNAMRLNDGTKSRPGDHFVTNLINDEKIQKKVLQAQFDKYQELLGKEEEDEI</sequence>
<gene>
    <name evidence="2" type="ORF">FD16_GL001819</name>
</gene>
<feature type="coiled-coil region" evidence="1">
    <location>
        <begin position="117"/>
        <end position="144"/>
    </location>
</feature>
<dbReference type="EMBL" id="AZGF01000043">
    <property type="protein sequence ID" value="KRM09359.1"/>
    <property type="molecule type" value="Genomic_DNA"/>
</dbReference>
<dbReference type="eggNOG" id="ENOG50344QS">
    <property type="taxonomic scope" value="Bacteria"/>
</dbReference>
<evidence type="ECO:0000313" key="3">
    <source>
        <dbReference type="Proteomes" id="UP000051820"/>
    </source>
</evidence>
<evidence type="ECO:0000256" key="1">
    <source>
        <dbReference type="SAM" id="Coils"/>
    </source>
</evidence>
<name>A0A0R1VVB4_9LACO</name>
<dbReference type="RefSeq" id="WP_010623276.1">
    <property type="nucleotide sequence ID" value="NZ_AZGF01000043.1"/>
</dbReference>
<keyword evidence="1" id="KW-0175">Coiled coil</keyword>
<keyword evidence="3" id="KW-1185">Reference proteome</keyword>
<organism evidence="2 3">
    <name type="scientific">Paucilactobacillus suebicus DSM 5007 = KCTC 3549</name>
    <dbReference type="NCBI Taxonomy" id="1423807"/>
    <lineage>
        <taxon>Bacteria</taxon>
        <taxon>Bacillati</taxon>
        <taxon>Bacillota</taxon>
        <taxon>Bacilli</taxon>
        <taxon>Lactobacillales</taxon>
        <taxon>Lactobacillaceae</taxon>
        <taxon>Paucilactobacillus</taxon>
    </lineage>
</organism>
<accession>A0A0R1VVB4</accession>